<evidence type="ECO:0000256" key="1">
    <source>
        <dbReference type="SAM" id="SignalP"/>
    </source>
</evidence>
<organism evidence="2 3">
    <name type="scientific">Lysobacter yangpyeongensis</name>
    <dbReference type="NCBI Taxonomy" id="346182"/>
    <lineage>
        <taxon>Bacteria</taxon>
        <taxon>Pseudomonadati</taxon>
        <taxon>Pseudomonadota</taxon>
        <taxon>Gammaproteobacteria</taxon>
        <taxon>Lysobacterales</taxon>
        <taxon>Lysobacteraceae</taxon>
        <taxon>Lysobacter</taxon>
    </lineage>
</organism>
<evidence type="ECO:0000313" key="2">
    <source>
        <dbReference type="EMBL" id="MFC5570089.1"/>
    </source>
</evidence>
<accession>A0ABW0SMF9</accession>
<evidence type="ECO:0000313" key="3">
    <source>
        <dbReference type="Proteomes" id="UP001596036"/>
    </source>
</evidence>
<name>A0ABW0SMF9_9GAMM</name>
<keyword evidence="1" id="KW-0732">Signal</keyword>
<dbReference type="EMBL" id="JBHSNM010000002">
    <property type="protein sequence ID" value="MFC5570089.1"/>
    <property type="molecule type" value="Genomic_DNA"/>
</dbReference>
<dbReference type="Proteomes" id="UP001596036">
    <property type="component" value="Unassembled WGS sequence"/>
</dbReference>
<feature type="chain" id="PRO_5046753312" description="Secreted protein" evidence="1">
    <location>
        <begin position="31"/>
        <end position="111"/>
    </location>
</feature>
<keyword evidence="3" id="KW-1185">Reference proteome</keyword>
<evidence type="ECO:0008006" key="4">
    <source>
        <dbReference type="Google" id="ProtNLM"/>
    </source>
</evidence>
<comment type="caution">
    <text evidence="2">The sequence shown here is derived from an EMBL/GenBank/DDBJ whole genome shotgun (WGS) entry which is preliminary data.</text>
</comment>
<feature type="signal peptide" evidence="1">
    <location>
        <begin position="1"/>
        <end position="30"/>
    </location>
</feature>
<protein>
    <recommendedName>
        <fullName evidence="4">Secreted protein</fullName>
    </recommendedName>
</protein>
<proteinExistence type="predicted"/>
<reference evidence="3" key="1">
    <citation type="journal article" date="2019" name="Int. J. Syst. Evol. Microbiol.">
        <title>The Global Catalogue of Microorganisms (GCM) 10K type strain sequencing project: providing services to taxonomists for standard genome sequencing and annotation.</title>
        <authorList>
            <consortium name="The Broad Institute Genomics Platform"/>
            <consortium name="The Broad Institute Genome Sequencing Center for Infectious Disease"/>
            <person name="Wu L."/>
            <person name="Ma J."/>
        </authorList>
    </citation>
    <scope>NUCLEOTIDE SEQUENCE [LARGE SCALE GENOMIC DNA]</scope>
    <source>
        <strain evidence="3">KACC 11407</strain>
    </source>
</reference>
<gene>
    <name evidence="2" type="ORF">ACFPN1_08470</name>
</gene>
<sequence>MSISRSTLVTALSATLAVATLCGLSGPAAAIDPNHPGTTNPTGPTPYVPGVWRALVRYHVQSYYVKGQLYSWKYVEITGETQQYCEYQVQAYVDGGNSEVIDACYFDPYYD</sequence>
<dbReference type="RefSeq" id="WP_386754433.1">
    <property type="nucleotide sequence ID" value="NZ_JBHSNM010000002.1"/>
</dbReference>